<dbReference type="EMBL" id="JAANNP010000011">
    <property type="protein sequence ID" value="NHC14809.1"/>
    <property type="molecule type" value="Genomic_DNA"/>
</dbReference>
<keyword evidence="3" id="KW-1185">Reference proteome</keyword>
<organism evidence="2 3">
    <name type="scientific">Motilibacter deserti</name>
    <dbReference type="NCBI Taxonomy" id="2714956"/>
    <lineage>
        <taxon>Bacteria</taxon>
        <taxon>Bacillati</taxon>
        <taxon>Actinomycetota</taxon>
        <taxon>Actinomycetes</taxon>
        <taxon>Motilibacterales</taxon>
        <taxon>Motilibacteraceae</taxon>
        <taxon>Motilibacter</taxon>
    </lineage>
</organism>
<proteinExistence type="predicted"/>
<keyword evidence="1" id="KW-0812">Transmembrane</keyword>
<keyword evidence="1" id="KW-0472">Membrane</keyword>
<protein>
    <submittedName>
        <fullName evidence="2">Uncharacterized protein</fullName>
    </submittedName>
</protein>
<dbReference type="RefSeq" id="WP_166282703.1">
    <property type="nucleotide sequence ID" value="NZ_JAANNP010000011.1"/>
</dbReference>
<dbReference type="Proteomes" id="UP000800981">
    <property type="component" value="Unassembled WGS sequence"/>
</dbReference>
<accession>A0ABX0GV59</accession>
<keyword evidence="1" id="KW-1133">Transmembrane helix</keyword>
<gene>
    <name evidence="2" type="ORF">G9H71_13555</name>
</gene>
<sequence>MTDNGSLARRLPVAVVLVAACFAAYWGWLGWDSEYQTDPVTGQTSGPYESWQVVGCVLTLAGTAVAAGLLGYGVVAVAVMPLAFTVAWSIPASSDETGLWGVGAFMILIGATVGGAVLALPAQAVGDRFRSR</sequence>
<feature type="transmembrane region" description="Helical" evidence="1">
    <location>
        <begin position="75"/>
        <end position="93"/>
    </location>
</feature>
<evidence type="ECO:0000313" key="2">
    <source>
        <dbReference type="EMBL" id="NHC14809.1"/>
    </source>
</evidence>
<evidence type="ECO:0000256" key="1">
    <source>
        <dbReference type="SAM" id="Phobius"/>
    </source>
</evidence>
<feature type="transmembrane region" description="Helical" evidence="1">
    <location>
        <begin position="99"/>
        <end position="122"/>
    </location>
</feature>
<evidence type="ECO:0000313" key="3">
    <source>
        <dbReference type="Proteomes" id="UP000800981"/>
    </source>
</evidence>
<feature type="transmembrane region" description="Helical" evidence="1">
    <location>
        <begin position="12"/>
        <end position="31"/>
    </location>
</feature>
<reference evidence="2 3" key="1">
    <citation type="submission" date="2020-03" db="EMBL/GenBank/DDBJ databases">
        <title>Two novel Motilibacter sp.</title>
        <authorList>
            <person name="Liu S."/>
        </authorList>
    </citation>
    <scope>NUCLEOTIDE SEQUENCE [LARGE SCALE GENOMIC DNA]</scope>
    <source>
        <strain evidence="2 3">E257</strain>
    </source>
</reference>
<name>A0ABX0GV59_9ACTN</name>
<feature type="transmembrane region" description="Helical" evidence="1">
    <location>
        <begin position="51"/>
        <end position="70"/>
    </location>
</feature>
<comment type="caution">
    <text evidence="2">The sequence shown here is derived from an EMBL/GenBank/DDBJ whole genome shotgun (WGS) entry which is preliminary data.</text>
</comment>